<evidence type="ECO:0000259" key="5">
    <source>
        <dbReference type="PROSITE" id="PS51935"/>
    </source>
</evidence>
<dbReference type="Pfam" id="PF00877">
    <property type="entry name" value="NLPC_P60"/>
    <property type="match status" value="1"/>
</dbReference>
<dbReference type="PROSITE" id="PS51935">
    <property type="entry name" value="NLPC_P60"/>
    <property type="match status" value="1"/>
</dbReference>
<comment type="caution">
    <text evidence="6">The sequence shown here is derived from an EMBL/GenBank/DDBJ whole genome shotgun (WGS) entry which is preliminary data.</text>
</comment>
<dbReference type="InterPro" id="IPR038765">
    <property type="entry name" value="Papain-like_cys_pep_sf"/>
</dbReference>
<dbReference type="InterPro" id="IPR051794">
    <property type="entry name" value="PG_Endopeptidase_C40"/>
</dbReference>
<dbReference type="GO" id="GO:0008234">
    <property type="term" value="F:cysteine-type peptidase activity"/>
    <property type="evidence" value="ECO:0007669"/>
    <property type="project" value="UniProtKB-KW"/>
</dbReference>
<evidence type="ECO:0000256" key="4">
    <source>
        <dbReference type="ARBA" id="ARBA00022807"/>
    </source>
</evidence>
<feature type="domain" description="NlpC/P60" evidence="5">
    <location>
        <begin position="243"/>
        <end position="378"/>
    </location>
</feature>
<comment type="similarity">
    <text evidence="1">Belongs to the peptidase C40 family.</text>
</comment>
<name>A0A2T8FDF7_9ACTN</name>
<accession>A0A2T8FDF7</accession>
<dbReference type="PANTHER" id="PTHR47359:SF3">
    <property type="entry name" value="NLP_P60 DOMAIN-CONTAINING PROTEIN-RELATED"/>
    <property type="match status" value="1"/>
</dbReference>
<dbReference type="PANTHER" id="PTHR47359">
    <property type="entry name" value="PEPTIDOGLYCAN DL-ENDOPEPTIDASE CWLO"/>
    <property type="match status" value="1"/>
</dbReference>
<evidence type="ECO:0000256" key="2">
    <source>
        <dbReference type="ARBA" id="ARBA00022670"/>
    </source>
</evidence>
<reference evidence="6 7" key="1">
    <citation type="submission" date="2018-04" db="EMBL/GenBank/DDBJ databases">
        <title>Genome of Nocardioides gansuensis WSJ-1.</title>
        <authorList>
            <person name="Wu S."/>
            <person name="Wang G."/>
        </authorList>
    </citation>
    <scope>NUCLEOTIDE SEQUENCE [LARGE SCALE GENOMIC DNA]</scope>
    <source>
        <strain evidence="6 7">WSJ-1</strain>
    </source>
</reference>
<gene>
    <name evidence="6" type="ORF">DDE18_05290</name>
</gene>
<evidence type="ECO:0000256" key="3">
    <source>
        <dbReference type="ARBA" id="ARBA00022801"/>
    </source>
</evidence>
<protein>
    <submittedName>
        <fullName evidence="6">M23 family peptidase</fullName>
    </submittedName>
</protein>
<dbReference type="OrthoDB" id="5496837at2"/>
<dbReference type="SUPFAM" id="SSF54001">
    <property type="entry name" value="Cysteine proteinases"/>
    <property type="match status" value="1"/>
</dbReference>
<dbReference type="AlphaFoldDB" id="A0A2T8FDF7"/>
<dbReference type="GO" id="GO:0006508">
    <property type="term" value="P:proteolysis"/>
    <property type="evidence" value="ECO:0007669"/>
    <property type="project" value="UniProtKB-KW"/>
</dbReference>
<keyword evidence="3" id="KW-0378">Hydrolase</keyword>
<dbReference type="EMBL" id="QDGZ01000002">
    <property type="protein sequence ID" value="PVG83733.1"/>
    <property type="molecule type" value="Genomic_DNA"/>
</dbReference>
<dbReference type="InterPro" id="IPR000064">
    <property type="entry name" value="NLP_P60_dom"/>
</dbReference>
<sequence length="378" mass="38843">MGMKVLAVGAAAAVLLAPGAAVLGVATLVSPPAAGSSSCMWDGQTTASLGVAGPVPEGLSATNTHGETVTLNKQQLTRAATIIAVGNQQQVPARGQLIAIMTALTESSLRVRSNVGAYPHSAEIPNDGDGSDHDSVGMFQQRPAAGWGAVENLMDPVWSSRAFYGGPNGPNHRSPRGLLDIDGWQSMEPGAAAQAVQVSAYPDRYAINQPIAEKVLSALSGLSLTSNLDCAQPAGELPANLPPGFPGAFVTAAATQLGKPYVWGGGNFEGPTSGGFDCSGLVLYAAYQASGGRIRLPHYSGSQIHAGQGIAWSDKKPGDLIFFSYPGAGRPHHVAIYVSGDRILHAPRTGDVVRYGTIGEFAGEVMTVRRLAGAPALV</sequence>
<dbReference type="Proteomes" id="UP000246018">
    <property type="component" value="Unassembled WGS sequence"/>
</dbReference>
<evidence type="ECO:0000313" key="7">
    <source>
        <dbReference type="Proteomes" id="UP000246018"/>
    </source>
</evidence>
<keyword evidence="2" id="KW-0645">Protease</keyword>
<dbReference type="Gene3D" id="3.90.1720.10">
    <property type="entry name" value="endopeptidase domain like (from Nostoc punctiforme)"/>
    <property type="match status" value="1"/>
</dbReference>
<keyword evidence="4" id="KW-0788">Thiol protease</keyword>
<organism evidence="6 7">
    <name type="scientific">Nocardioides gansuensis</name>
    <dbReference type="NCBI Taxonomy" id="2138300"/>
    <lineage>
        <taxon>Bacteria</taxon>
        <taxon>Bacillati</taxon>
        <taxon>Actinomycetota</taxon>
        <taxon>Actinomycetes</taxon>
        <taxon>Propionibacteriales</taxon>
        <taxon>Nocardioidaceae</taxon>
        <taxon>Nocardioides</taxon>
    </lineage>
</organism>
<evidence type="ECO:0000313" key="6">
    <source>
        <dbReference type="EMBL" id="PVG83733.1"/>
    </source>
</evidence>
<proteinExistence type="inferred from homology"/>
<evidence type="ECO:0000256" key="1">
    <source>
        <dbReference type="ARBA" id="ARBA00007074"/>
    </source>
</evidence>
<keyword evidence="7" id="KW-1185">Reference proteome</keyword>